<gene>
    <name evidence="6" type="ORF">F2P47_13740</name>
</gene>
<feature type="domain" description="HTH tetR-type" evidence="5">
    <location>
        <begin position="32"/>
        <end position="92"/>
    </location>
</feature>
<proteinExistence type="predicted"/>
<dbReference type="SUPFAM" id="SSF46689">
    <property type="entry name" value="Homeodomain-like"/>
    <property type="match status" value="1"/>
</dbReference>
<keyword evidence="7" id="KW-1185">Reference proteome</keyword>
<dbReference type="AlphaFoldDB" id="A0A6N6VKK1"/>
<dbReference type="Gene3D" id="1.10.357.10">
    <property type="entry name" value="Tetracycline Repressor, domain 2"/>
    <property type="match status" value="1"/>
</dbReference>
<evidence type="ECO:0000313" key="7">
    <source>
        <dbReference type="Proteomes" id="UP000468901"/>
    </source>
</evidence>
<protein>
    <submittedName>
        <fullName evidence="6">TetR family transcriptional regulator</fullName>
    </submittedName>
</protein>
<dbReference type="InterPro" id="IPR009057">
    <property type="entry name" value="Homeodomain-like_sf"/>
</dbReference>
<organism evidence="6 7">
    <name type="scientific">Parvibaculum sedimenti</name>
    <dbReference type="NCBI Taxonomy" id="2608632"/>
    <lineage>
        <taxon>Bacteria</taxon>
        <taxon>Pseudomonadati</taxon>
        <taxon>Pseudomonadota</taxon>
        <taxon>Alphaproteobacteria</taxon>
        <taxon>Hyphomicrobiales</taxon>
        <taxon>Parvibaculaceae</taxon>
        <taxon>Parvibaculum</taxon>
    </lineage>
</organism>
<dbReference type="GO" id="GO:0000976">
    <property type="term" value="F:transcription cis-regulatory region binding"/>
    <property type="evidence" value="ECO:0007669"/>
    <property type="project" value="TreeGrafter"/>
</dbReference>
<dbReference type="InterPro" id="IPR001647">
    <property type="entry name" value="HTH_TetR"/>
</dbReference>
<evidence type="ECO:0000256" key="2">
    <source>
        <dbReference type="ARBA" id="ARBA00023125"/>
    </source>
</evidence>
<name>A0A6N6VKK1_9HYPH</name>
<dbReference type="GO" id="GO:0003700">
    <property type="term" value="F:DNA-binding transcription factor activity"/>
    <property type="evidence" value="ECO:0007669"/>
    <property type="project" value="TreeGrafter"/>
</dbReference>
<comment type="caution">
    <text evidence="6">The sequence shown here is derived from an EMBL/GenBank/DDBJ whole genome shotgun (WGS) entry which is preliminary data.</text>
</comment>
<feature type="DNA-binding region" description="H-T-H motif" evidence="4">
    <location>
        <begin position="55"/>
        <end position="74"/>
    </location>
</feature>
<evidence type="ECO:0000256" key="1">
    <source>
        <dbReference type="ARBA" id="ARBA00023015"/>
    </source>
</evidence>
<accession>A0A6N6VKK1</accession>
<evidence type="ECO:0000256" key="4">
    <source>
        <dbReference type="PROSITE-ProRule" id="PRU00335"/>
    </source>
</evidence>
<dbReference type="Pfam" id="PF00440">
    <property type="entry name" value="TetR_N"/>
    <property type="match status" value="1"/>
</dbReference>
<dbReference type="InterPro" id="IPR050109">
    <property type="entry name" value="HTH-type_TetR-like_transc_reg"/>
</dbReference>
<keyword evidence="1" id="KW-0805">Transcription regulation</keyword>
<evidence type="ECO:0000313" key="6">
    <source>
        <dbReference type="EMBL" id="KAB7739068.1"/>
    </source>
</evidence>
<dbReference type="PRINTS" id="PR00455">
    <property type="entry name" value="HTHTETR"/>
</dbReference>
<reference evidence="6 7" key="1">
    <citation type="submission" date="2019-09" db="EMBL/GenBank/DDBJ databases">
        <title>Parvibaculum sedimenti sp. nov., isolated from sediment.</title>
        <authorList>
            <person name="Wang Y."/>
        </authorList>
    </citation>
    <scope>NUCLEOTIDE SEQUENCE [LARGE SCALE GENOMIC DNA]</scope>
    <source>
        <strain evidence="6 7">HXT-9</strain>
    </source>
</reference>
<dbReference type="PANTHER" id="PTHR30055:SF234">
    <property type="entry name" value="HTH-TYPE TRANSCRIPTIONAL REGULATOR BETI"/>
    <property type="match status" value="1"/>
</dbReference>
<dbReference type="PROSITE" id="PS50977">
    <property type="entry name" value="HTH_TETR_2"/>
    <property type="match status" value="1"/>
</dbReference>
<keyword evidence="3" id="KW-0804">Transcription</keyword>
<dbReference type="EMBL" id="WESC01000013">
    <property type="protein sequence ID" value="KAB7739068.1"/>
    <property type="molecule type" value="Genomic_DNA"/>
</dbReference>
<evidence type="ECO:0000259" key="5">
    <source>
        <dbReference type="PROSITE" id="PS50977"/>
    </source>
</evidence>
<dbReference type="PANTHER" id="PTHR30055">
    <property type="entry name" value="HTH-TYPE TRANSCRIPTIONAL REGULATOR RUTR"/>
    <property type="match status" value="1"/>
</dbReference>
<sequence>MNHSFILCRGEDEKRVEMQKTEMRRRKVRPNTERFEQIAEAAIACFSELGYRRTQVADIAKQTGAAAGTLYLYAESKEALLHLAIMRLCGLPFEGLAAPLPTPPIGETVALLRTAVGQRIRWPALDAALARPSARTRQDLTAIGLELYDTLAAERRAIWLIDRCSLDIPELGELHRDIMHGGYLSALIRLLEKQSDWPTERIAIAVRAALEMVAWTAMHRRRGDRLHTDGITPANESEIRDVATRCFAAALTVVSD</sequence>
<evidence type="ECO:0000256" key="3">
    <source>
        <dbReference type="ARBA" id="ARBA00023163"/>
    </source>
</evidence>
<dbReference type="Proteomes" id="UP000468901">
    <property type="component" value="Unassembled WGS sequence"/>
</dbReference>
<keyword evidence="2 4" id="KW-0238">DNA-binding</keyword>